<keyword evidence="2" id="KW-1185">Reference proteome</keyword>
<accession>A0ACC1I4U4</accession>
<evidence type="ECO:0000313" key="1">
    <source>
        <dbReference type="EMBL" id="KAJ1887439.1"/>
    </source>
</evidence>
<name>A0ACC1I4U4_9FUNG</name>
<organism evidence="1 2">
    <name type="scientific">Kickxella alabastrina</name>
    <dbReference type="NCBI Taxonomy" id="61397"/>
    <lineage>
        <taxon>Eukaryota</taxon>
        <taxon>Fungi</taxon>
        <taxon>Fungi incertae sedis</taxon>
        <taxon>Zoopagomycota</taxon>
        <taxon>Kickxellomycotina</taxon>
        <taxon>Kickxellomycetes</taxon>
        <taxon>Kickxellales</taxon>
        <taxon>Kickxellaceae</taxon>
        <taxon>Kickxella</taxon>
    </lineage>
</organism>
<dbReference type="EMBL" id="JANBPG010001993">
    <property type="protein sequence ID" value="KAJ1887439.1"/>
    <property type="molecule type" value="Genomic_DNA"/>
</dbReference>
<evidence type="ECO:0000313" key="2">
    <source>
        <dbReference type="Proteomes" id="UP001150581"/>
    </source>
</evidence>
<gene>
    <name evidence="1" type="ORF">LPJ66_009120</name>
</gene>
<sequence length="373" mass="41993">MRAPEKNTTQQQQQQQQHPLSPSLAEASALQLPPPSYDDVALDIQAELVNNQPSPSSFPQYTALPDTLTHDTAHPLPSSAAAAAAAVANEVEPLIGYQHIHPANTSPGHHPAQVTSLSSRDFFASLEYKRSSKGYSSSDQWLNTDPAALLRFISECNERPRVNIEVKGTHTENKVVENFSTGENGQTRRESHTQQESIVDFQFSLELTSYIHERGTLYTARGSDGEPVDLQGVLADYVRADNFLKEIKVQKKAIWDYELVRREMVAFVKSTGYPHTVTVSFPMDNDRIVVRSHGRAAQIWRHPVTNFLCVITCACLVGWPMRYFSVRKWRNKVMSDFAVLVSPRDFIDRNSTFIRNQVSWTNRPFSVFATMGE</sequence>
<proteinExistence type="predicted"/>
<protein>
    <submittedName>
        <fullName evidence="1">Uncharacterized protein</fullName>
    </submittedName>
</protein>
<reference evidence="1" key="1">
    <citation type="submission" date="2022-07" db="EMBL/GenBank/DDBJ databases">
        <title>Phylogenomic reconstructions and comparative analyses of Kickxellomycotina fungi.</title>
        <authorList>
            <person name="Reynolds N.K."/>
            <person name="Stajich J.E."/>
            <person name="Barry K."/>
            <person name="Grigoriev I.V."/>
            <person name="Crous P."/>
            <person name="Smith M.E."/>
        </authorList>
    </citation>
    <scope>NUCLEOTIDE SEQUENCE</scope>
    <source>
        <strain evidence="1">Benny 63K</strain>
    </source>
</reference>
<dbReference type="Proteomes" id="UP001150581">
    <property type="component" value="Unassembled WGS sequence"/>
</dbReference>
<comment type="caution">
    <text evidence="1">The sequence shown here is derived from an EMBL/GenBank/DDBJ whole genome shotgun (WGS) entry which is preliminary data.</text>
</comment>